<organism evidence="2 3">
    <name type="scientific">Pedobacter punctiformis</name>
    <dbReference type="NCBI Taxonomy" id="3004097"/>
    <lineage>
        <taxon>Bacteria</taxon>
        <taxon>Pseudomonadati</taxon>
        <taxon>Bacteroidota</taxon>
        <taxon>Sphingobacteriia</taxon>
        <taxon>Sphingobacteriales</taxon>
        <taxon>Sphingobacteriaceae</taxon>
        <taxon>Pedobacter</taxon>
    </lineage>
</organism>
<proteinExistence type="predicted"/>
<keyword evidence="1" id="KW-1133">Transmembrane helix</keyword>
<accession>A0ABT4L892</accession>
<gene>
    <name evidence="2" type="ORF">O0955_08935</name>
</gene>
<reference evidence="2" key="1">
    <citation type="submission" date="2022-12" db="EMBL/GenBank/DDBJ databases">
        <title>Genome sequence of HCMS5-2.</title>
        <authorList>
            <person name="Woo H."/>
        </authorList>
    </citation>
    <scope>NUCLEOTIDE SEQUENCE</scope>
    <source>
        <strain evidence="2">HCMS5-2</strain>
    </source>
</reference>
<evidence type="ECO:0000313" key="2">
    <source>
        <dbReference type="EMBL" id="MCZ4244130.1"/>
    </source>
</evidence>
<evidence type="ECO:0000313" key="3">
    <source>
        <dbReference type="Proteomes" id="UP001144347"/>
    </source>
</evidence>
<keyword evidence="1" id="KW-0472">Membrane</keyword>
<feature type="transmembrane region" description="Helical" evidence="1">
    <location>
        <begin position="5"/>
        <end position="24"/>
    </location>
</feature>
<evidence type="ECO:0000256" key="1">
    <source>
        <dbReference type="SAM" id="Phobius"/>
    </source>
</evidence>
<comment type="caution">
    <text evidence="2">The sequence shown here is derived from an EMBL/GenBank/DDBJ whole genome shotgun (WGS) entry which is preliminary data.</text>
</comment>
<dbReference type="RefSeq" id="WP_269427195.1">
    <property type="nucleotide sequence ID" value="NZ_JAPWGM010000002.1"/>
</dbReference>
<sequence length="95" mass="10889">MKRIIVVPFILITLQIISIVHLLYTYQYGDSHIPAAFIELNILSLTSFLMSIIAYFSYLKTGRKVKVWLVVIALSLLVIIALIIVYAIMLTNKYQ</sequence>
<feature type="transmembrane region" description="Helical" evidence="1">
    <location>
        <begin position="68"/>
        <end position="89"/>
    </location>
</feature>
<keyword evidence="1" id="KW-0812">Transmembrane</keyword>
<keyword evidence="3" id="KW-1185">Reference proteome</keyword>
<feature type="transmembrane region" description="Helical" evidence="1">
    <location>
        <begin position="36"/>
        <end position="56"/>
    </location>
</feature>
<dbReference type="Proteomes" id="UP001144347">
    <property type="component" value="Unassembled WGS sequence"/>
</dbReference>
<protein>
    <submittedName>
        <fullName evidence="2">Uncharacterized protein</fullName>
    </submittedName>
</protein>
<dbReference type="EMBL" id="JAPWGM010000002">
    <property type="protein sequence ID" value="MCZ4244130.1"/>
    <property type="molecule type" value="Genomic_DNA"/>
</dbReference>
<name>A0ABT4L892_9SPHI</name>